<evidence type="ECO:0000313" key="3">
    <source>
        <dbReference type="Proteomes" id="UP000777661"/>
    </source>
</evidence>
<proteinExistence type="predicted"/>
<keyword evidence="3" id="KW-1185">Reference proteome</keyword>
<evidence type="ECO:0000313" key="2">
    <source>
        <dbReference type="EMBL" id="MBY8917173.1"/>
    </source>
</evidence>
<sequence>MKPARAKRRNDDRRSLKKQTAPREKPQRQPEPSARPAPPRRSGALPDERLPVILEVLPNEDYALLDSGGGQKLEQYGPYRIVRPEGQAIWQPALGPAEWNRADAIFTGDTDEEGMGRWRFPREPLGETWPMRHDGIDYLGRFTSFRHVGVFPEQATHWSHMETLVREARRPVKVLNLFGYTGLASLVAARAGAEVTHVDASKKAIGWARENQEMAGLGNKPIRWICEDAVKFAEREARRGNAYDIVLFDPPAYGRGPKGEVWQLFEDLPYLADLCRSILTPKPLAVVLTAYSIRASFFAIHALMRDTFAGDGGRVESGELIIREKSAGRALSTSLFSRWVAS</sequence>
<accession>A0ABS7R8B7</accession>
<name>A0ABS7R8B7_9HYPH</name>
<keyword evidence="2" id="KW-0808">Transferase</keyword>
<feature type="region of interest" description="Disordered" evidence="1">
    <location>
        <begin position="1"/>
        <end position="47"/>
    </location>
</feature>
<dbReference type="GO" id="GO:0032259">
    <property type="term" value="P:methylation"/>
    <property type="evidence" value="ECO:0007669"/>
    <property type="project" value="UniProtKB-KW"/>
</dbReference>
<keyword evidence="2" id="KW-0489">Methyltransferase</keyword>
<dbReference type="GO" id="GO:0008168">
    <property type="term" value="F:methyltransferase activity"/>
    <property type="evidence" value="ECO:0007669"/>
    <property type="project" value="UniProtKB-KW"/>
</dbReference>
<protein>
    <submittedName>
        <fullName evidence="2">Class I SAM-dependent rRNA methyltransferase</fullName>
    </submittedName>
</protein>
<dbReference type="PANTHER" id="PTHR43042:SF2">
    <property type="entry name" value="SAM-DEPENDENT METHYLTRANSFERASE"/>
    <property type="match status" value="1"/>
</dbReference>
<dbReference type="CDD" id="cd02440">
    <property type="entry name" value="AdoMet_MTases"/>
    <property type="match status" value="1"/>
</dbReference>
<dbReference type="EMBL" id="JAHSQO010000003">
    <property type="protein sequence ID" value="MBY8917173.1"/>
    <property type="molecule type" value="Genomic_DNA"/>
</dbReference>
<dbReference type="Proteomes" id="UP000777661">
    <property type="component" value="Unassembled WGS sequence"/>
</dbReference>
<reference evidence="2 3" key="1">
    <citation type="submission" date="2021-06" db="EMBL/GenBank/DDBJ databases">
        <title>Nitratireductor porphyridii sp. nov., isolated from a small marine red alga, Porphyridium purpureum in South Korea.</title>
        <authorList>
            <person name="Kim K.H."/>
            <person name="Kristyanto S."/>
            <person name="Jeon C.O."/>
        </authorList>
    </citation>
    <scope>NUCLEOTIDE SEQUENCE [LARGE SCALE GENOMIC DNA]</scope>
    <source>
        <strain evidence="2 3">R6</strain>
    </source>
</reference>
<evidence type="ECO:0000256" key="1">
    <source>
        <dbReference type="SAM" id="MobiDB-lite"/>
    </source>
</evidence>
<organism evidence="2 3">
    <name type="scientific">Nitratireductor rhodophyticola</name>
    <dbReference type="NCBI Taxonomy" id="2854036"/>
    <lineage>
        <taxon>Bacteria</taxon>
        <taxon>Pseudomonadati</taxon>
        <taxon>Pseudomonadota</taxon>
        <taxon>Alphaproteobacteria</taxon>
        <taxon>Hyphomicrobiales</taxon>
        <taxon>Phyllobacteriaceae</taxon>
        <taxon>Nitratireductor</taxon>
    </lineage>
</organism>
<dbReference type="RefSeq" id="WP_223004645.1">
    <property type="nucleotide sequence ID" value="NZ_JAHSQO010000003.1"/>
</dbReference>
<dbReference type="InterPro" id="IPR013780">
    <property type="entry name" value="Glyco_hydro_b"/>
</dbReference>
<dbReference type="InterPro" id="IPR029063">
    <property type="entry name" value="SAM-dependent_MTases_sf"/>
</dbReference>
<gene>
    <name evidence="2" type="ORF">KVG22_11280</name>
</gene>
<comment type="caution">
    <text evidence="2">The sequence shown here is derived from an EMBL/GenBank/DDBJ whole genome shotgun (WGS) entry which is preliminary data.</text>
</comment>
<dbReference type="Pfam" id="PF03602">
    <property type="entry name" value="Cons_hypoth95"/>
    <property type="match status" value="1"/>
</dbReference>
<dbReference type="Gene3D" id="3.40.50.150">
    <property type="entry name" value="Vaccinia Virus protein VP39"/>
    <property type="match status" value="1"/>
</dbReference>
<dbReference type="SUPFAM" id="SSF53335">
    <property type="entry name" value="S-adenosyl-L-methionine-dependent methyltransferases"/>
    <property type="match status" value="1"/>
</dbReference>
<dbReference type="Gene3D" id="2.60.40.1180">
    <property type="entry name" value="Golgi alpha-mannosidase II"/>
    <property type="match status" value="1"/>
</dbReference>
<dbReference type="PANTHER" id="PTHR43042">
    <property type="entry name" value="SAM-DEPENDENT METHYLTRANSFERASE"/>
    <property type="match status" value="1"/>
</dbReference>